<gene>
    <name evidence="8" type="ORF">H6G94_10010</name>
</gene>
<protein>
    <submittedName>
        <fullName evidence="8">Calcium-binding protein</fullName>
    </submittedName>
</protein>
<dbReference type="InterPro" id="IPR011049">
    <property type="entry name" value="Serralysin-like_metalloprot_C"/>
</dbReference>
<proteinExistence type="predicted"/>
<dbReference type="InterPro" id="IPR001343">
    <property type="entry name" value="Hemolysn_Ca-bd"/>
</dbReference>
<dbReference type="Gene3D" id="2.160.20.160">
    <property type="match status" value="1"/>
</dbReference>
<dbReference type="PRINTS" id="PR00313">
    <property type="entry name" value="CABNDNGRPT"/>
</dbReference>
<evidence type="ECO:0000313" key="9">
    <source>
        <dbReference type="Proteomes" id="UP000606396"/>
    </source>
</evidence>
<evidence type="ECO:0000256" key="3">
    <source>
        <dbReference type="ARBA" id="ARBA00022525"/>
    </source>
</evidence>
<keyword evidence="9" id="KW-1185">Reference proteome</keyword>
<dbReference type="SUPFAM" id="SSF51120">
    <property type="entry name" value="beta-Roll"/>
    <property type="match status" value="5"/>
</dbReference>
<evidence type="ECO:0000256" key="4">
    <source>
        <dbReference type="ARBA" id="ARBA00022656"/>
    </source>
</evidence>
<dbReference type="PROSITE" id="PS00330">
    <property type="entry name" value="HEMOLYSIN_CALCIUM"/>
    <property type="match status" value="3"/>
</dbReference>
<dbReference type="PRINTS" id="PR01488">
    <property type="entry name" value="RTXTOXINA"/>
</dbReference>
<keyword evidence="4" id="KW-0800">Toxin</keyword>
<keyword evidence="3" id="KW-0964">Secreted</keyword>
<accession>A0ABR8H895</accession>
<name>A0ABR8H895_NOSPU</name>
<comment type="caution">
    <text evidence="8">The sequence shown here is derived from an EMBL/GenBank/DDBJ whole genome shotgun (WGS) entry which is preliminary data.</text>
</comment>
<dbReference type="PANTHER" id="PTHR38340:SF1">
    <property type="entry name" value="S-LAYER PROTEIN"/>
    <property type="match status" value="1"/>
</dbReference>
<keyword evidence="6" id="KW-0843">Virulence</keyword>
<dbReference type="PANTHER" id="PTHR38340">
    <property type="entry name" value="S-LAYER PROTEIN"/>
    <property type="match status" value="1"/>
</dbReference>
<organism evidence="8 9">
    <name type="scientific">Nostoc punctiforme FACHB-252</name>
    <dbReference type="NCBI Taxonomy" id="1357509"/>
    <lineage>
        <taxon>Bacteria</taxon>
        <taxon>Bacillati</taxon>
        <taxon>Cyanobacteriota</taxon>
        <taxon>Cyanophyceae</taxon>
        <taxon>Nostocales</taxon>
        <taxon>Nostocaceae</taxon>
        <taxon>Nostoc</taxon>
    </lineage>
</organism>
<dbReference type="Proteomes" id="UP000606396">
    <property type="component" value="Unassembled WGS sequence"/>
</dbReference>
<evidence type="ECO:0000256" key="7">
    <source>
        <dbReference type="ARBA" id="ARBA00023136"/>
    </source>
</evidence>
<evidence type="ECO:0000256" key="1">
    <source>
        <dbReference type="ARBA" id="ARBA00004370"/>
    </source>
</evidence>
<evidence type="ECO:0000313" key="8">
    <source>
        <dbReference type="EMBL" id="MBD2611603.1"/>
    </source>
</evidence>
<evidence type="ECO:0000256" key="6">
    <source>
        <dbReference type="ARBA" id="ARBA00023026"/>
    </source>
</evidence>
<reference evidence="8 9" key="1">
    <citation type="journal article" date="2020" name="ISME J.">
        <title>Comparative genomics reveals insights into cyanobacterial evolution and habitat adaptation.</title>
        <authorList>
            <person name="Chen M.Y."/>
            <person name="Teng W.K."/>
            <person name="Zhao L."/>
            <person name="Hu C.X."/>
            <person name="Zhou Y.K."/>
            <person name="Han B.P."/>
            <person name="Song L.R."/>
            <person name="Shu W.S."/>
        </authorList>
    </citation>
    <scope>NUCLEOTIDE SEQUENCE [LARGE SCALE GENOMIC DNA]</scope>
    <source>
        <strain evidence="8 9">FACHB-252</strain>
    </source>
</reference>
<keyword evidence="5" id="KW-0677">Repeat</keyword>
<evidence type="ECO:0000256" key="5">
    <source>
        <dbReference type="ARBA" id="ARBA00022737"/>
    </source>
</evidence>
<dbReference type="EMBL" id="JACJTC010000006">
    <property type="protein sequence ID" value="MBD2611603.1"/>
    <property type="molecule type" value="Genomic_DNA"/>
</dbReference>
<dbReference type="Pfam" id="PF00353">
    <property type="entry name" value="HemolysinCabind"/>
    <property type="match status" value="6"/>
</dbReference>
<evidence type="ECO:0000256" key="2">
    <source>
        <dbReference type="ARBA" id="ARBA00004613"/>
    </source>
</evidence>
<dbReference type="RefSeq" id="WP_190949300.1">
    <property type="nucleotide sequence ID" value="NZ_JACJTC010000006.1"/>
</dbReference>
<dbReference type="InterPro" id="IPR003995">
    <property type="entry name" value="RTX_toxin_determinant-A"/>
</dbReference>
<dbReference type="InterPro" id="IPR018511">
    <property type="entry name" value="Hemolysin-typ_Ca-bd_CS"/>
</dbReference>
<keyword evidence="7" id="KW-0472">Membrane</keyword>
<sequence>MEIITGSGNDTVIRPVFVNGSVFRSNDTILTGAGNDTINPGLGKYEYVDGGEGFDHLIVDYSVADTGGGMDFYSNYASSGTGSAYRSSGVPNTLELDDLQFTNIEKFTVTGTSKNDTITTYFGNNVIKAGAGNDNVTAVAGTLDGGSGLDYLILDLSTQTSNLNLSNLANINVSGVVTAINFEGFSITTGSGNDIVTHTGIVNGAVLRTNDLIITGAGNDTINAGLGGGSINDGDTVYGGDGIDRLIVDYSVGDTGTGMRFVGSSTYGYAIREVSNTDNTRLDFIGFHNIEQFTVIGTSKDDTINTVAGNDSINGGAGNDIINTAAGNDTINGGTGNDAIDGGAGNDRMTGGTGNDTYIVDSTGDIVTETSTLSTEIDTVKASITYILGANLENLTLTGFAAINGTGNSLNNKLIGNRGDNILNAGAGNDTLDGDTGNDTLDGGAGNDTLIASIGNDVMRGGTGNDTYIVGGLNDDIIIENAGEGIDTVQAPYTSAQGYTLGANLENLILLEGGTDGTGNSLDNILTGNTRNNTLNGGGGKDTLIGGSGNDILIGGAGDDILTGGSGSDFFLYNTNAAFNSTAIGSDRITDFVKGSDKIILDKTTFTALQSSAGNGFSLNNEFAIVTSDAAAAISAAKIVYNQSSGSLFYNQNGLAAGLGTGSLFANFTGNPSLTASDFVIQT</sequence>
<comment type="subcellular location">
    <subcellularLocation>
        <location evidence="1">Membrane</location>
    </subcellularLocation>
    <subcellularLocation>
        <location evidence="2">Secreted</location>
    </subcellularLocation>
</comment>
<dbReference type="InterPro" id="IPR050557">
    <property type="entry name" value="RTX_toxin/Mannuronan_C5-epim"/>
</dbReference>
<dbReference type="Gene3D" id="2.150.10.10">
    <property type="entry name" value="Serralysin-like metalloprotease, C-terminal"/>
    <property type="match status" value="3"/>
</dbReference>